<keyword evidence="5" id="KW-0288">FMN</keyword>
<dbReference type="PROSITE" id="PS51349">
    <property type="entry name" value="FMN_HYDROXY_ACID_DH_2"/>
    <property type="match status" value="1"/>
</dbReference>
<dbReference type="GO" id="GO:0010181">
    <property type="term" value="F:FMN binding"/>
    <property type="evidence" value="ECO:0007669"/>
    <property type="project" value="InterPro"/>
</dbReference>
<dbReference type="VEuPathDB" id="FungiDB:yc1106_07072"/>
<evidence type="ECO:0000256" key="6">
    <source>
        <dbReference type="SAM" id="MobiDB-lite"/>
    </source>
</evidence>
<reference evidence="8" key="1">
    <citation type="submission" date="2021-12" db="EMBL/GenBank/DDBJ databases">
        <title>Curvularia clavata genome.</title>
        <authorList>
            <person name="Cao Y."/>
        </authorList>
    </citation>
    <scope>NUCLEOTIDE SEQUENCE</scope>
    <source>
        <strain evidence="8">Yc1106</strain>
    </source>
</reference>
<dbReference type="PIRSF" id="PIRSF000138">
    <property type="entry name" value="Al-hdrx_acd_dh"/>
    <property type="match status" value="1"/>
</dbReference>
<feature type="binding site" evidence="5">
    <location>
        <position position="176"/>
    </location>
    <ligand>
        <name>glyoxylate</name>
        <dbReference type="ChEBI" id="CHEBI:36655"/>
    </ligand>
</feature>
<organism evidence="8 9">
    <name type="scientific">Curvularia clavata</name>
    <dbReference type="NCBI Taxonomy" id="95742"/>
    <lineage>
        <taxon>Eukaryota</taxon>
        <taxon>Fungi</taxon>
        <taxon>Dikarya</taxon>
        <taxon>Ascomycota</taxon>
        <taxon>Pezizomycotina</taxon>
        <taxon>Dothideomycetes</taxon>
        <taxon>Pleosporomycetidae</taxon>
        <taxon>Pleosporales</taxon>
        <taxon>Pleosporineae</taxon>
        <taxon>Pleosporaceae</taxon>
        <taxon>Curvularia</taxon>
    </lineage>
</organism>
<dbReference type="PANTHER" id="PTHR10578">
    <property type="entry name" value="S -2-HYDROXY-ACID OXIDASE-RELATED"/>
    <property type="match status" value="1"/>
</dbReference>
<dbReference type="PROSITE" id="PS00557">
    <property type="entry name" value="FMN_HYDROXY_ACID_DH_1"/>
    <property type="match status" value="1"/>
</dbReference>
<evidence type="ECO:0000256" key="5">
    <source>
        <dbReference type="PIRSR" id="PIRSR000138-2"/>
    </source>
</evidence>
<dbReference type="InterPro" id="IPR000262">
    <property type="entry name" value="FMN-dep_DH"/>
</dbReference>
<feature type="binding site" evidence="5">
    <location>
        <begin position="119"/>
        <end position="121"/>
    </location>
    <ligand>
        <name>FMN</name>
        <dbReference type="ChEBI" id="CHEBI:58210"/>
    </ligand>
</feature>
<evidence type="ECO:0000259" key="7">
    <source>
        <dbReference type="PROSITE" id="PS51349"/>
    </source>
</evidence>
<evidence type="ECO:0000256" key="4">
    <source>
        <dbReference type="PIRSR" id="PIRSR000138-1"/>
    </source>
</evidence>
<dbReference type="InterPro" id="IPR008259">
    <property type="entry name" value="FMN_hydac_DH_AS"/>
</dbReference>
<feature type="binding site" evidence="5">
    <location>
        <position position="315"/>
    </location>
    <ligand>
        <name>FMN</name>
        <dbReference type="ChEBI" id="CHEBI:58210"/>
    </ligand>
</feature>
<dbReference type="InterPro" id="IPR013785">
    <property type="entry name" value="Aldolase_TIM"/>
</dbReference>
<dbReference type="InterPro" id="IPR012133">
    <property type="entry name" value="Alpha-hydoxy_acid_DH_FMN"/>
</dbReference>
<feature type="domain" description="FMN hydroxy acid dehydrogenase" evidence="7">
    <location>
        <begin position="39"/>
        <end position="431"/>
    </location>
</feature>
<dbReference type="PANTHER" id="PTHR10578:SF143">
    <property type="entry name" value="FMN-DEPENDENT ALPHA-HYDROXY ACID DEHYDROGENASE PB1A11.03"/>
    <property type="match status" value="1"/>
</dbReference>
<comment type="similarity">
    <text evidence="3">Belongs to the FMN-dependent alpha-hydroxy acid dehydrogenase family.</text>
</comment>
<dbReference type="EMBL" id="CP089278">
    <property type="protein sequence ID" value="USP79798.1"/>
    <property type="molecule type" value="Genomic_DNA"/>
</dbReference>
<feature type="compositionally biased region" description="Polar residues" evidence="6">
    <location>
        <begin position="1"/>
        <end position="19"/>
    </location>
</feature>
<dbReference type="OrthoDB" id="25826at2759"/>
<feature type="binding site" evidence="5">
    <location>
        <position position="213"/>
    </location>
    <ligand>
        <name>glyoxylate</name>
        <dbReference type="ChEBI" id="CHEBI:36655"/>
    </ligand>
</feature>
<gene>
    <name evidence="8" type="ORF">yc1106_07072</name>
</gene>
<evidence type="ECO:0000256" key="2">
    <source>
        <dbReference type="ARBA" id="ARBA00023002"/>
    </source>
</evidence>
<sequence length="444" mass="48830">MSSNTPSQPKPTSSLSSRTPAEDGIAYETSVYKRGLDFERPALTFHSSQWEDLACARLSADSKAYVYGSAGRRETLEKNRSAFKKWSFAPRRLVKYDGFPDLRTTLFGEPLAAPIALAPVGVLKIFNPDGEIAATRAAARQALPYILSTASSSSIEEVADANREAENAQQTWYQLYWPSRAHDDITISLLTRAQKAGYTVLFVTLDTYVLGWRPEDMDNGYNPFLRADRTGVELGMTDSVFRRKFKEKHGVEVEQKMDAAAPEWMRIIFPGESHSWEDVQFLKEHWKGPIVLKGIQSIADAKRAVDVGVQGIVVSNHGGRQVDGGTASLGVLPYVVDAVKEYLVEKKSEEEFKILFDSGVQSGVDVAKALALGADCVLVGRPYVYGLTLGGEKGVEHVLKSLVGELELTMHLSGIESVRKEHLNRACLVREDALFEGVKGVGLG</sequence>
<dbReference type="InterPro" id="IPR037396">
    <property type="entry name" value="FMN_HAD"/>
</dbReference>
<feature type="binding site" evidence="5">
    <location>
        <begin position="380"/>
        <end position="381"/>
    </location>
    <ligand>
        <name>FMN</name>
        <dbReference type="ChEBI" id="CHEBI:58210"/>
    </ligand>
</feature>
<feature type="binding site" evidence="5">
    <location>
        <position position="320"/>
    </location>
    <ligand>
        <name>glyoxylate</name>
        <dbReference type="ChEBI" id="CHEBI:36655"/>
    </ligand>
</feature>
<feature type="binding site" evidence="5">
    <location>
        <position position="174"/>
    </location>
    <ligand>
        <name>FMN</name>
        <dbReference type="ChEBI" id="CHEBI:58210"/>
    </ligand>
</feature>
<feature type="region of interest" description="Disordered" evidence="6">
    <location>
        <begin position="1"/>
        <end position="22"/>
    </location>
</feature>
<dbReference type="Gene3D" id="3.20.20.70">
    <property type="entry name" value="Aldolase class I"/>
    <property type="match status" value="1"/>
</dbReference>
<dbReference type="AlphaFoldDB" id="A0A9Q8ZFJ2"/>
<proteinExistence type="inferred from homology"/>
<accession>A0A9Q8ZFJ2</accession>
<dbReference type="Proteomes" id="UP001056012">
    <property type="component" value="Chromosome 5"/>
</dbReference>
<feature type="active site" description="Proton acceptor" evidence="4">
    <location>
        <position position="317"/>
    </location>
</feature>
<dbReference type="Pfam" id="PF01070">
    <property type="entry name" value="FMN_dh"/>
    <property type="match status" value="1"/>
</dbReference>
<evidence type="ECO:0000256" key="1">
    <source>
        <dbReference type="ARBA" id="ARBA00001917"/>
    </source>
</evidence>
<evidence type="ECO:0000313" key="8">
    <source>
        <dbReference type="EMBL" id="USP79798.1"/>
    </source>
</evidence>
<dbReference type="SUPFAM" id="SSF51395">
    <property type="entry name" value="FMN-linked oxidoreductases"/>
    <property type="match status" value="1"/>
</dbReference>
<comment type="cofactor">
    <cofactor evidence="1">
        <name>FMN</name>
        <dbReference type="ChEBI" id="CHEBI:58210"/>
    </cofactor>
</comment>
<keyword evidence="2" id="KW-0560">Oxidoreductase</keyword>
<feature type="binding site" evidence="5">
    <location>
        <position position="148"/>
    </location>
    <ligand>
        <name>FMN</name>
        <dbReference type="ChEBI" id="CHEBI:58210"/>
    </ligand>
</feature>
<keyword evidence="9" id="KW-1185">Reference proteome</keyword>
<keyword evidence="5" id="KW-0285">Flavoprotein</keyword>
<name>A0A9Q8ZFJ2_CURCL</name>
<protein>
    <recommendedName>
        <fullName evidence="7">FMN hydroxy acid dehydrogenase domain-containing protein</fullName>
    </recommendedName>
</protein>
<dbReference type="GO" id="GO:0016491">
    <property type="term" value="F:oxidoreductase activity"/>
    <property type="evidence" value="ECO:0007669"/>
    <property type="project" value="UniProtKB-KW"/>
</dbReference>
<feature type="binding site" evidence="5">
    <location>
        <position position="204"/>
    </location>
    <ligand>
        <name>FMN</name>
        <dbReference type="ChEBI" id="CHEBI:58210"/>
    </ligand>
</feature>
<evidence type="ECO:0000313" key="9">
    <source>
        <dbReference type="Proteomes" id="UP001056012"/>
    </source>
</evidence>
<feature type="binding site" evidence="5">
    <location>
        <position position="293"/>
    </location>
    <ligand>
        <name>FMN</name>
        <dbReference type="ChEBI" id="CHEBI:58210"/>
    </ligand>
</feature>
<feature type="binding site" evidence="5">
    <location>
        <position position="317"/>
    </location>
    <ligand>
        <name>glyoxylate</name>
        <dbReference type="ChEBI" id="CHEBI:36655"/>
    </ligand>
</feature>
<feature type="binding site" evidence="5">
    <location>
        <position position="65"/>
    </location>
    <ligand>
        <name>glyoxylate</name>
        <dbReference type="ChEBI" id="CHEBI:36655"/>
    </ligand>
</feature>
<evidence type="ECO:0000256" key="3">
    <source>
        <dbReference type="ARBA" id="ARBA00024042"/>
    </source>
</evidence>